<evidence type="ECO:0000313" key="2">
    <source>
        <dbReference type="EMBL" id="OGG69838.1"/>
    </source>
</evidence>
<sequence length="89" mass="9790">MWLIGSIVFILVALWLIRSIIAKSVENGMSAKDAQTTRGFVNWAAGLITVLVLIGFAFNAANYATNLIPRSGLDKSSIYQDMDSNIQKR</sequence>
<evidence type="ECO:0000256" key="1">
    <source>
        <dbReference type="SAM" id="Phobius"/>
    </source>
</evidence>
<accession>A0A1F6E853</accession>
<protein>
    <submittedName>
        <fullName evidence="2">Uncharacterized protein</fullName>
    </submittedName>
</protein>
<keyword evidence="1" id="KW-0472">Membrane</keyword>
<reference evidence="2 3" key="1">
    <citation type="journal article" date="2016" name="Nat. Commun.">
        <title>Thousands of microbial genomes shed light on interconnected biogeochemical processes in an aquifer system.</title>
        <authorList>
            <person name="Anantharaman K."/>
            <person name="Brown C.T."/>
            <person name="Hug L.A."/>
            <person name="Sharon I."/>
            <person name="Castelle C.J."/>
            <person name="Probst A.J."/>
            <person name="Thomas B.C."/>
            <person name="Singh A."/>
            <person name="Wilkins M.J."/>
            <person name="Karaoz U."/>
            <person name="Brodie E.L."/>
            <person name="Williams K.H."/>
            <person name="Hubbard S.S."/>
            <person name="Banfield J.F."/>
        </authorList>
    </citation>
    <scope>NUCLEOTIDE SEQUENCE [LARGE SCALE GENOMIC DNA]</scope>
</reference>
<dbReference type="Proteomes" id="UP000176914">
    <property type="component" value="Unassembled WGS sequence"/>
</dbReference>
<keyword evidence="1" id="KW-0812">Transmembrane</keyword>
<gene>
    <name evidence="2" type="ORF">A3C20_02405</name>
</gene>
<organism evidence="2 3">
    <name type="scientific">Candidatus Kaiserbacteria bacterium RIFCSPHIGHO2_02_FULL_55_25</name>
    <dbReference type="NCBI Taxonomy" id="1798498"/>
    <lineage>
        <taxon>Bacteria</taxon>
        <taxon>Candidatus Kaiseribacteriota</taxon>
    </lineage>
</organism>
<comment type="caution">
    <text evidence="2">The sequence shown here is derived from an EMBL/GenBank/DDBJ whole genome shotgun (WGS) entry which is preliminary data.</text>
</comment>
<dbReference type="AlphaFoldDB" id="A0A1F6E853"/>
<keyword evidence="1" id="KW-1133">Transmembrane helix</keyword>
<dbReference type="EMBL" id="MFLL01000008">
    <property type="protein sequence ID" value="OGG69838.1"/>
    <property type="molecule type" value="Genomic_DNA"/>
</dbReference>
<evidence type="ECO:0000313" key="3">
    <source>
        <dbReference type="Proteomes" id="UP000176914"/>
    </source>
</evidence>
<feature type="transmembrane region" description="Helical" evidence="1">
    <location>
        <begin position="43"/>
        <end position="61"/>
    </location>
</feature>
<name>A0A1F6E853_9BACT</name>
<proteinExistence type="predicted"/>